<dbReference type="InterPro" id="IPR002575">
    <property type="entry name" value="Aminoglycoside_PTrfase"/>
</dbReference>
<dbReference type="GO" id="GO:0016301">
    <property type="term" value="F:kinase activity"/>
    <property type="evidence" value="ECO:0007669"/>
    <property type="project" value="UniProtKB-KW"/>
</dbReference>
<keyword evidence="2" id="KW-0808">Transferase</keyword>
<evidence type="ECO:0000313" key="3">
    <source>
        <dbReference type="Proteomes" id="UP000247591"/>
    </source>
</evidence>
<gene>
    <name evidence="2" type="ORF">DFR67_103408</name>
</gene>
<dbReference type="PANTHER" id="PTHR21310">
    <property type="entry name" value="AMINOGLYCOSIDE PHOSPHOTRANSFERASE-RELATED-RELATED"/>
    <property type="match status" value="1"/>
</dbReference>
<keyword evidence="2" id="KW-0418">Kinase</keyword>
<organism evidence="2 3">
    <name type="scientific">Williamsia limnetica</name>
    <dbReference type="NCBI Taxonomy" id="882452"/>
    <lineage>
        <taxon>Bacteria</taxon>
        <taxon>Bacillati</taxon>
        <taxon>Actinomycetota</taxon>
        <taxon>Actinomycetes</taxon>
        <taxon>Mycobacteriales</taxon>
        <taxon>Nocardiaceae</taxon>
        <taxon>Williamsia</taxon>
    </lineage>
</organism>
<dbReference type="Proteomes" id="UP000247591">
    <property type="component" value="Unassembled WGS sequence"/>
</dbReference>
<dbReference type="AlphaFoldDB" id="A0A318RZW7"/>
<sequence>MGTPSTPTTEMTVDLRAVSDWMDTRGLPDGDIVDANALGGGTQNIMIAFTRGDRSYVLRRGPRHLRPQSNKVITREIELLGALATTDVPHPRLVAGCTDENVLGAVFYLMEPVDGYNAAVSLPSAYAADRAGRHTMGLALVDALATLGEVDHHAAGLSDFGRPDGFLERQVPRWLGELERYASTPGYPGPPFRNLDAVADWLQRNCPNDFTPGVLHGDYHVANVMYAPDEPRVAAIVDWEMATIGDPLLDLGALLAVWVDGPDSTDLLDSALGAAGGLPSRGELIARYAETSSRDLSAITWYMVVACFKLGLILEGTYARACAGKAPREVGDRLHRYATELFDRAGAFIAQA</sequence>
<reference evidence="2 3" key="1">
    <citation type="submission" date="2018-06" db="EMBL/GenBank/DDBJ databases">
        <title>Genomic Encyclopedia of Type Strains, Phase IV (KMG-IV): sequencing the most valuable type-strain genomes for metagenomic binning, comparative biology and taxonomic classification.</title>
        <authorList>
            <person name="Goeker M."/>
        </authorList>
    </citation>
    <scope>NUCLEOTIDE SEQUENCE [LARGE SCALE GENOMIC DNA]</scope>
    <source>
        <strain evidence="2 3">DSM 45521</strain>
    </source>
</reference>
<dbReference type="Gene3D" id="3.30.200.20">
    <property type="entry name" value="Phosphorylase Kinase, domain 1"/>
    <property type="match status" value="1"/>
</dbReference>
<feature type="domain" description="Aminoglycoside phosphotransferase" evidence="1">
    <location>
        <begin position="36"/>
        <end position="268"/>
    </location>
</feature>
<evidence type="ECO:0000313" key="2">
    <source>
        <dbReference type="EMBL" id="PYE19495.1"/>
    </source>
</evidence>
<evidence type="ECO:0000259" key="1">
    <source>
        <dbReference type="Pfam" id="PF01636"/>
    </source>
</evidence>
<accession>A0A318RZW7</accession>
<name>A0A318RZW7_WILLI</name>
<keyword evidence="3" id="KW-1185">Reference proteome</keyword>
<protein>
    <submittedName>
        <fullName evidence="2">Aminoglycoside phosphotransferase (APT) family kinase protein</fullName>
    </submittedName>
</protein>
<dbReference type="OrthoDB" id="3806873at2"/>
<dbReference type="InterPro" id="IPR041726">
    <property type="entry name" value="ACAD10_11_N"/>
</dbReference>
<comment type="caution">
    <text evidence="2">The sequence shown here is derived from an EMBL/GenBank/DDBJ whole genome shotgun (WGS) entry which is preliminary data.</text>
</comment>
<proteinExistence type="predicted"/>
<dbReference type="Gene3D" id="3.90.1200.10">
    <property type="match status" value="1"/>
</dbReference>
<dbReference type="PANTHER" id="PTHR21310:SF40">
    <property type="entry name" value="AMINOGLYCOSIDE PHOSPHOTRANSFERASE DOMAIN-CONTAINING PROTEIN-RELATED"/>
    <property type="match status" value="1"/>
</dbReference>
<dbReference type="InterPro" id="IPR051678">
    <property type="entry name" value="AGP_Transferase"/>
</dbReference>
<dbReference type="CDD" id="cd05154">
    <property type="entry name" value="ACAD10_11_N-like"/>
    <property type="match status" value="1"/>
</dbReference>
<dbReference type="SUPFAM" id="SSF56112">
    <property type="entry name" value="Protein kinase-like (PK-like)"/>
    <property type="match status" value="1"/>
</dbReference>
<dbReference type="Pfam" id="PF01636">
    <property type="entry name" value="APH"/>
    <property type="match status" value="1"/>
</dbReference>
<dbReference type="RefSeq" id="WP_110468662.1">
    <property type="nucleotide sequence ID" value="NZ_QJSP01000003.1"/>
</dbReference>
<dbReference type="InterPro" id="IPR011009">
    <property type="entry name" value="Kinase-like_dom_sf"/>
</dbReference>
<dbReference type="EMBL" id="QJSP01000003">
    <property type="protein sequence ID" value="PYE19495.1"/>
    <property type="molecule type" value="Genomic_DNA"/>
</dbReference>